<keyword evidence="2" id="KW-0067">ATP-binding</keyword>
<dbReference type="Gene3D" id="3.40.50.12780">
    <property type="entry name" value="N-terminal domain of ligase-like"/>
    <property type="match status" value="1"/>
</dbReference>
<dbReference type="PANTHER" id="PTHR43272">
    <property type="entry name" value="LONG-CHAIN-FATTY-ACID--COA LIGASE"/>
    <property type="match status" value="1"/>
</dbReference>
<dbReference type="STRING" id="742152.A0A2H3J7Q0"/>
<name>A0A2H3J7Q0_WOLCO</name>
<keyword evidence="4" id="KW-0436">Ligase</keyword>
<dbReference type="GO" id="GO:0005524">
    <property type="term" value="F:ATP binding"/>
    <property type="evidence" value="ECO:0007669"/>
    <property type="project" value="UniProtKB-KW"/>
</dbReference>
<protein>
    <submittedName>
        <fullName evidence="4">Long-chain-fatty-acid-CoA ligase</fullName>
    </submittedName>
</protein>
<keyword evidence="5" id="KW-1185">Reference proteome</keyword>
<sequence>MSQFNVIVPFPEDADYLKQAAEVPGTRKPGQTGHYQCTAYPFLTLQSPGTFTNLLEIWEEGLRCSEGGPLFGHRPLISKDPIKYAPYYEWESWPSVDVRRRAIGSAFYRLFKNGELGGGQLNTVGIWSRNIPEWQIIDLGLQAYSLVGVSLYDTLGKDSVEYIINHAETSVVCATSDHIPFLLKLAPHVPILKMVICMDDIPEQAFSVLKAWGNEKGVRVLPLHELQEMGAADLVEPIKPTPNQLATICYTSGTTGNPKGALLTHGNLANAVHAQLHAYSLNDDRCAISYLPLAHIYERVMALCNMAVGGRIGFSTGDPLRLLEDMQALRPTFVAAVPRVLNRIYQAAMVAAQAPGPKGWLFRKAAEAKLQQLHATGIRTHPIWDRLVFNKIAAVLGGKVQMMACGSAPISITAMDFLRISLGCDILEGYGMTENGGSCTHVWPRDPTSSGTVGPPIPNMELKLVDVPAMGYTAEDKPNPRGEICCRGDGCFIGYYKDENNTKATIDEDGWVHTGDVGEFDGCGRLKIVDRVKNIMKLAQGEYVAVEYIENVYSSCPLVAQLFVHGDSLQSYLLAIVVPDPVPLSALVSRLYGKTVASDDAKALQEAVQDPQVNAAVLAELTKQAQAAQLKGFEMIKRIYVTMEPFTVDNGCLTPTFKMRRKETYTKYKEELDALYENPLPPTSSKL</sequence>
<evidence type="ECO:0000313" key="5">
    <source>
        <dbReference type="Proteomes" id="UP000218811"/>
    </source>
</evidence>
<dbReference type="OMA" id="SHVYGLM"/>
<dbReference type="GO" id="GO:0004467">
    <property type="term" value="F:long-chain fatty acid-CoA ligase activity"/>
    <property type="evidence" value="ECO:0007669"/>
    <property type="project" value="TreeGrafter"/>
</dbReference>
<dbReference type="Proteomes" id="UP000218811">
    <property type="component" value="Unassembled WGS sequence"/>
</dbReference>
<dbReference type="EMBL" id="KB467942">
    <property type="protein sequence ID" value="PCH38260.1"/>
    <property type="molecule type" value="Genomic_DNA"/>
</dbReference>
<reference evidence="4 5" key="1">
    <citation type="journal article" date="2012" name="Science">
        <title>The Paleozoic origin of enzymatic lignin decomposition reconstructed from 31 fungal genomes.</title>
        <authorList>
            <person name="Floudas D."/>
            <person name="Binder M."/>
            <person name="Riley R."/>
            <person name="Barry K."/>
            <person name="Blanchette R.A."/>
            <person name="Henrissat B."/>
            <person name="Martinez A.T."/>
            <person name="Otillar R."/>
            <person name="Spatafora J.W."/>
            <person name="Yadav J.S."/>
            <person name="Aerts A."/>
            <person name="Benoit I."/>
            <person name="Boyd A."/>
            <person name="Carlson A."/>
            <person name="Copeland A."/>
            <person name="Coutinho P.M."/>
            <person name="de Vries R.P."/>
            <person name="Ferreira P."/>
            <person name="Findley K."/>
            <person name="Foster B."/>
            <person name="Gaskell J."/>
            <person name="Glotzer D."/>
            <person name="Gorecki P."/>
            <person name="Heitman J."/>
            <person name="Hesse C."/>
            <person name="Hori C."/>
            <person name="Igarashi K."/>
            <person name="Jurgens J.A."/>
            <person name="Kallen N."/>
            <person name="Kersten P."/>
            <person name="Kohler A."/>
            <person name="Kuees U."/>
            <person name="Kumar T.K.A."/>
            <person name="Kuo A."/>
            <person name="LaButti K."/>
            <person name="Larrondo L.F."/>
            <person name="Lindquist E."/>
            <person name="Ling A."/>
            <person name="Lombard V."/>
            <person name="Lucas S."/>
            <person name="Lundell T."/>
            <person name="Martin R."/>
            <person name="McLaughlin D.J."/>
            <person name="Morgenstern I."/>
            <person name="Morin E."/>
            <person name="Murat C."/>
            <person name="Nagy L.G."/>
            <person name="Nolan M."/>
            <person name="Ohm R.A."/>
            <person name="Patyshakuliyeva A."/>
            <person name="Rokas A."/>
            <person name="Ruiz-Duenas F.J."/>
            <person name="Sabat G."/>
            <person name="Salamov A."/>
            <person name="Samejima M."/>
            <person name="Schmutz J."/>
            <person name="Slot J.C."/>
            <person name="St John F."/>
            <person name="Stenlid J."/>
            <person name="Sun H."/>
            <person name="Sun S."/>
            <person name="Syed K."/>
            <person name="Tsang A."/>
            <person name="Wiebenga A."/>
            <person name="Young D."/>
            <person name="Pisabarro A."/>
            <person name="Eastwood D.C."/>
            <person name="Martin F."/>
            <person name="Cullen D."/>
            <person name="Grigoriev I.V."/>
            <person name="Hibbett D.S."/>
        </authorList>
    </citation>
    <scope>NUCLEOTIDE SEQUENCE [LARGE SCALE GENOMIC DNA]</scope>
    <source>
        <strain evidence="4 5">MD-104</strain>
    </source>
</reference>
<accession>A0A2H3J7Q0</accession>
<evidence type="ECO:0000313" key="4">
    <source>
        <dbReference type="EMBL" id="PCH38260.1"/>
    </source>
</evidence>
<feature type="domain" description="AMP-dependent synthetase/ligase" evidence="3">
    <location>
        <begin position="116"/>
        <end position="496"/>
    </location>
</feature>
<dbReference type="GO" id="GO:0016020">
    <property type="term" value="C:membrane"/>
    <property type="evidence" value="ECO:0007669"/>
    <property type="project" value="TreeGrafter"/>
</dbReference>
<dbReference type="OrthoDB" id="1700726at2759"/>
<evidence type="ECO:0000259" key="3">
    <source>
        <dbReference type="Pfam" id="PF00501"/>
    </source>
</evidence>
<dbReference type="GO" id="GO:0005783">
    <property type="term" value="C:endoplasmic reticulum"/>
    <property type="evidence" value="ECO:0007669"/>
    <property type="project" value="TreeGrafter"/>
</dbReference>
<evidence type="ECO:0000256" key="2">
    <source>
        <dbReference type="ARBA" id="ARBA00022840"/>
    </source>
</evidence>
<organism evidence="4 5">
    <name type="scientific">Wolfiporia cocos (strain MD-104)</name>
    <name type="common">Brown rot fungus</name>
    <dbReference type="NCBI Taxonomy" id="742152"/>
    <lineage>
        <taxon>Eukaryota</taxon>
        <taxon>Fungi</taxon>
        <taxon>Dikarya</taxon>
        <taxon>Basidiomycota</taxon>
        <taxon>Agaricomycotina</taxon>
        <taxon>Agaricomycetes</taxon>
        <taxon>Polyporales</taxon>
        <taxon>Phaeolaceae</taxon>
        <taxon>Wolfiporia</taxon>
    </lineage>
</organism>
<dbReference type="InterPro" id="IPR020845">
    <property type="entry name" value="AMP-binding_CS"/>
</dbReference>
<proteinExistence type="predicted"/>
<gene>
    <name evidence="4" type="ORF">WOLCODRAFT_136136</name>
</gene>
<dbReference type="PROSITE" id="PS00455">
    <property type="entry name" value="AMP_BINDING"/>
    <property type="match status" value="1"/>
</dbReference>
<dbReference type="SUPFAM" id="SSF56801">
    <property type="entry name" value="Acetyl-CoA synthetase-like"/>
    <property type="match status" value="1"/>
</dbReference>
<dbReference type="AlphaFoldDB" id="A0A2H3J7Q0"/>
<keyword evidence="1" id="KW-0547">Nucleotide-binding</keyword>
<dbReference type="Pfam" id="PF00501">
    <property type="entry name" value="AMP-binding"/>
    <property type="match status" value="1"/>
</dbReference>
<dbReference type="InterPro" id="IPR042099">
    <property type="entry name" value="ANL_N_sf"/>
</dbReference>
<evidence type="ECO:0000256" key="1">
    <source>
        <dbReference type="ARBA" id="ARBA00022741"/>
    </source>
</evidence>
<dbReference type="InterPro" id="IPR000873">
    <property type="entry name" value="AMP-dep_synth/lig_dom"/>
</dbReference>
<dbReference type="PANTHER" id="PTHR43272:SF33">
    <property type="entry name" value="AMP-BINDING DOMAIN-CONTAINING PROTEIN-RELATED"/>
    <property type="match status" value="1"/>
</dbReference>